<organism evidence="5 6">
    <name type="scientific">Devosia oryzisoli</name>
    <dbReference type="NCBI Taxonomy" id="2774138"/>
    <lineage>
        <taxon>Bacteria</taxon>
        <taxon>Pseudomonadati</taxon>
        <taxon>Pseudomonadota</taxon>
        <taxon>Alphaproteobacteria</taxon>
        <taxon>Hyphomicrobiales</taxon>
        <taxon>Devosiaceae</taxon>
        <taxon>Devosia</taxon>
    </lineage>
</organism>
<dbReference type="InterPro" id="IPR036390">
    <property type="entry name" value="WH_DNA-bd_sf"/>
</dbReference>
<keyword evidence="2" id="KW-0238">DNA-binding</keyword>
<evidence type="ECO:0000313" key="6">
    <source>
        <dbReference type="Proteomes" id="UP000654108"/>
    </source>
</evidence>
<accession>A0A927FXA6</accession>
<reference evidence="5" key="1">
    <citation type="submission" date="2020-09" db="EMBL/GenBank/DDBJ databases">
        <title>Genome seq and assembly of Devosia sp.</title>
        <authorList>
            <person name="Chhetri G."/>
        </authorList>
    </citation>
    <scope>NUCLEOTIDE SEQUENCE</scope>
    <source>
        <strain evidence="5">PTR5</strain>
    </source>
</reference>
<dbReference type="SUPFAM" id="SSF64288">
    <property type="entry name" value="Chorismate lyase-like"/>
    <property type="match status" value="1"/>
</dbReference>
<dbReference type="GO" id="GO:0003677">
    <property type="term" value="F:DNA binding"/>
    <property type="evidence" value="ECO:0007669"/>
    <property type="project" value="UniProtKB-KW"/>
</dbReference>
<dbReference type="Pfam" id="PF07702">
    <property type="entry name" value="UTRA"/>
    <property type="match status" value="1"/>
</dbReference>
<keyword evidence="1" id="KW-0805">Transcription regulation</keyword>
<evidence type="ECO:0000256" key="1">
    <source>
        <dbReference type="ARBA" id="ARBA00023015"/>
    </source>
</evidence>
<evidence type="ECO:0000256" key="3">
    <source>
        <dbReference type="ARBA" id="ARBA00023163"/>
    </source>
</evidence>
<proteinExistence type="predicted"/>
<dbReference type="GO" id="GO:0045892">
    <property type="term" value="P:negative regulation of DNA-templated transcription"/>
    <property type="evidence" value="ECO:0007669"/>
    <property type="project" value="TreeGrafter"/>
</dbReference>
<feature type="domain" description="HTH gntR-type" evidence="4">
    <location>
        <begin position="26"/>
        <end position="94"/>
    </location>
</feature>
<evidence type="ECO:0000259" key="4">
    <source>
        <dbReference type="PROSITE" id="PS50949"/>
    </source>
</evidence>
<evidence type="ECO:0000313" key="5">
    <source>
        <dbReference type="EMBL" id="MBD8066608.1"/>
    </source>
</evidence>
<dbReference type="GO" id="GO:0003700">
    <property type="term" value="F:DNA-binding transcription factor activity"/>
    <property type="evidence" value="ECO:0007669"/>
    <property type="project" value="InterPro"/>
</dbReference>
<dbReference type="PANTHER" id="PTHR44846">
    <property type="entry name" value="MANNOSYL-D-GLYCERATE TRANSPORT/METABOLISM SYSTEM REPRESSOR MNGR-RELATED"/>
    <property type="match status" value="1"/>
</dbReference>
<dbReference type="InterPro" id="IPR011663">
    <property type="entry name" value="UTRA"/>
</dbReference>
<dbReference type="InterPro" id="IPR028978">
    <property type="entry name" value="Chorismate_lyase_/UTRA_dom_sf"/>
</dbReference>
<name>A0A927FXA6_9HYPH</name>
<evidence type="ECO:0000256" key="2">
    <source>
        <dbReference type="ARBA" id="ARBA00023125"/>
    </source>
</evidence>
<dbReference type="EMBL" id="JACYFU010000003">
    <property type="protein sequence ID" value="MBD8066608.1"/>
    <property type="molecule type" value="Genomic_DNA"/>
</dbReference>
<keyword evidence="6" id="KW-1185">Reference proteome</keyword>
<dbReference type="Gene3D" id="3.40.1410.10">
    <property type="entry name" value="Chorismate lyase-like"/>
    <property type="match status" value="1"/>
</dbReference>
<dbReference type="Proteomes" id="UP000654108">
    <property type="component" value="Unassembled WGS sequence"/>
</dbReference>
<sequence>MHDDNRGPVTTSIKDLFINLDRAGPIPLYYQIAQRLQDAIESGQLPAGSRIENEVELADQLNISRPTVRRAIRELADKGMLVRRRGVGTQVVPGRLKRGVEFTSLYDALSLSGRSPTTRVLTREAVVPPAEVLEALALPPGTEVLHTVRLRYSEDVPFALLENYMPPAFLDLAVADLEKYGLYQLLRGRGVAMRVARQTIGARVATKQEADLFEQDPGSPVLTMTRTFFDQSGQAFEYGLNSYRPDMYAFEMTVVEK</sequence>
<dbReference type="AlphaFoldDB" id="A0A927FXA6"/>
<dbReference type="PRINTS" id="PR00035">
    <property type="entry name" value="HTHGNTR"/>
</dbReference>
<gene>
    <name evidence="5" type="ORF">IC608_14125</name>
</gene>
<dbReference type="Gene3D" id="1.10.10.10">
    <property type="entry name" value="Winged helix-like DNA-binding domain superfamily/Winged helix DNA-binding domain"/>
    <property type="match status" value="1"/>
</dbReference>
<dbReference type="Pfam" id="PF00392">
    <property type="entry name" value="GntR"/>
    <property type="match status" value="1"/>
</dbReference>
<dbReference type="PANTHER" id="PTHR44846:SF17">
    <property type="entry name" value="GNTR-FAMILY TRANSCRIPTIONAL REGULATOR"/>
    <property type="match status" value="1"/>
</dbReference>
<dbReference type="SUPFAM" id="SSF46785">
    <property type="entry name" value="Winged helix' DNA-binding domain"/>
    <property type="match status" value="1"/>
</dbReference>
<dbReference type="InterPro" id="IPR000524">
    <property type="entry name" value="Tscrpt_reg_HTH_GntR"/>
</dbReference>
<dbReference type="RefSeq" id="WP_191776741.1">
    <property type="nucleotide sequence ID" value="NZ_JACYFU010000003.1"/>
</dbReference>
<comment type="caution">
    <text evidence="5">The sequence shown here is derived from an EMBL/GenBank/DDBJ whole genome shotgun (WGS) entry which is preliminary data.</text>
</comment>
<dbReference type="PROSITE" id="PS50949">
    <property type="entry name" value="HTH_GNTR"/>
    <property type="match status" value="1"/>
</dbReference>
<dbReference type="SMART" id="SM00866">
    <property type="entry name" value="UTRA"/>
    <property type="match status" value="1"/>
</dbReference>
<keyword evidence="3" id="KW-0804">Transcription</keyword>
<dbReference type="CDD" id="cd07377">
    <property type="entry name" value="WHTH_GntR"/>
    <property type="match status" value="1"/>
</dbReference>
<dbReference type="SMART" id="SM00345">
    <property type="entry name" value="HTH_GNTR"/>
    <property type="match status" value="1"/>
</dbReference>
<protein>
    <submittedName>
        <fullName evidence="5">GntR family transcriptional regulator</fullName>
    </submittedName>
</protein>
<dbReference type="InterPro" id="IPR036388">
    <property type="entry name" value="WH-like_DNA-bd_sf"/>
</dbReference>
<dbReference type="InterPro" id="IPR050679">
    <property type="entry name" value="Bact_HTH_transcr_reg"/>
</dbReference>